<feature type="domain" description="FAS1" evidence="1">
    <location>
        <begin position="66"/>
        <end position="153"/>
    </location>
</feature>
<accession>A0A4U1CFA9</accession>
<dbReference type="RefSeq" id="WP_136836962.1">
    <property type="nucleotide sequence ID" value="NZ_SWBQ01000004.1"/>
</dbReference>
<protein>
    <recommendedName>
        <fullName evidence="1">FAS1 domain-containing protein</fullName>
    </recommendedName>
</protein>
<dbReference type="AlphaFoldDB" id="A0A4U1CFA9"/>
<sequence>MNIGDNTIMKKQSNIIKGLAVVFAAALLITACKKQDPGAYDFENKVNVYEGNVYAYFKSQPGVYDSLVKVIDRMDWLKEALSSNTQFTVFAPTNRSFVLALQNLNNLRTSQHKPALNLSTANLDELDVLTCRYVIEGKYSTDSLLLADGVLLNTIKYDYIMHGEQKSTNAYGFVNGGPKSIIYSDIKYSQYIAEWQRTTTQAVNIYTDNAIVHALSPSHEFGFSEFTLRLNK</sequence>
<comment type="caution">
    <text evidence="2">The sequence shown here is derived from an EMBL/GenBank/DDBJ whole genome shotgun (WGS) entry which is preliminary data.</text>
</comment>
<evidence type="ECO:0000313" key="2">
    <source>
        <dbReference type="EMBL" id="TKC05143.1"/>
    </source>
</evidence>
<dbReference type="Gene3D" id="2.30.180.10">
    <property type="entry name" value="FAS1 domain"/>
    <property type="match status" value="1"/>
</dbReference>
<dbReference type="EMBL" id="SWBQ01000004">
    <property type="protein sequence ID" value="TKC05143.1"/>
    <property type="molecule type" value="Genomic_DNA"/>
</dbReference>
<reference evidence="2 3" key="1">
    <citation type="submission" date="2019-04" db="EMBL/GenBank/DDBJ databases">
        <title>Pedobacter sp. RP-3-15 sp. nov., isolated from Arctic soil.</title>
        <authorList>
            <person name="Dahal R.H."/>
            <person name="Kim D.-U."/>
        </authorList>
    </citation>
    <scope>NUCLEOTIDE SEQUENCE [LARGE SCALE GENOMIC DNA]</scope>
    <source>
        <strain evidence="2 3">RP-3-15</strain>
    </source>
</reference>
<organism evidence="2 3">
    <name type="scientific">Pedobacter frigoris</name>
    <dbReference type="NCBI Taxonomy" id="2571272"/>
    <lineage>
        <taxon>Bacteria</taxon>
        <taxon>Pseudomonadati</taxon>
        <taxon>Bacteroidota</taxon>
        <taxon>Sphingobacteriia</taxon>
        <taxon>Sphingobacteriales</taxon>
        <taxon>Sphingobacteriaceae</taxon>
        <taxon>Pedobacter</taxon>
    </lineage>
</organism>
<evidence type="ECO:0000313" key="3">
    <source>
        <dbReference type="Proteomes" id="UP000307244"/>
    </source>
</evidence>
<keyword evidence="3" id="KW-1185">Reference proteome</keyword>
<dbReference type="Proteomes" id="UP000307244">
    <property type="component" value="Unassembled WGS sequence"/>
</dbReference>
<evidence type="ECO:0000259" key="1">
    <source>
        <dbReference type="Pfam" id="PF02469"/>
    </source>
</evidence>
<dbReference type="OrthoDB" id="654858at2"/>
<dbReference type="InterPro" id="IPR000782">
    <property type="entry name" value="FAS1_domain"/>
</dbReference>
<gene>
    <name evidence="2" type="ORF">FA047_15395</name>
</gene>
<proteinExistence type="predicted"/>
<name>A0A4U1CFA9_9SPHI</name>
<dbReference type="Pfam" id="PF02469">
    <property type="entry name" value="Fasciclin"/>
    <property type="match status" value="1"/>
</dbReference>
<dbReference type="InterPro" id="IPR036378">
    <property type="entry name" value="FAS1_dom_sf"/>
</dbReference>
<dbReference type="SUPFAM" id="SSF82153">
    <property type="entry name" value="FAS1 domain"/>
    <property type="match status" value="1"/>
</dbReference>